<proteinExistence type="predicted"/>
<name>A0A0S7C057_9BACT</name>
<dbReference type="InterPro" id="IPR003748">
    <property type="entry name" value="DUF169"/>
</dbReference>
<dbReference type="RefSeq" id="WP_062037370.1">
    <property type="nucleotide sequence ID" value="NZ_DF968182.1"/>
</dbReference>
<accession>A0A0S7C057</accession>
<reference evidence="1" key="1">
    <citation type="journal article" date="2015" name="Genome Announc.">
        <title>Draft Genome Sequence of Bacteroidales Strain TBC1, a Novel Isolate from a Methanogenic Wastewater Treatment System.</title>
        <authorList>
            <person name="Tourlousse D.M."/>
            <person name="Matsuura N."/>
            <person name="Sun L."/>
            <person name="Toyonaga M."/>
            <person name="Kuroda K."/>
            <person name="Ohashi A."/>
            <person name="Cruz R."/>
            <person name="Yamaguchi T."/>
            <person name="Sekiguchi Y."/>
        </authorList>
    </citation>
    <scope>NUCLEOTIDE SEQUENCE [LARGE SCALE GENOMIC DNA]</scope>
    <source>
        <strain evidence="1">TBC1</strain>
    </source>
</reference>
<dbReference type="PATRIC" id="fig|1678841.3.peg.299"/>
<dbReference type="AlphaFoldDB" id="A0A0S7C057"/>
<gene>
    <name evidence="1" type="ORF">TBC1_11260</name>
</gene>
<dbReference type="Pfam" id="PF02596">
    <property type="entry name" value="DUF169"/>
    <property type="match status" value="1"/>
</dbReference>
<evidence type="ECO:0000313" key="2">
    <source>
        <dbReference type="Proteomes" id="UP000053091"/>
    </source>
</evidence>
<sequence>MDLALRDRFTELWKNYFGETALPIVFFYTDAETSARMVPKTEKRSCFIGALSQVRRGKSLAFSAESIGCAGGKRYLGFGNKLRPGFEYFLSCGNQEIEGERYLRTPAQVEKFLKDAPWKPAPASQIVFRRWDMLEVKDEPEVVIFFATPDVLSGLFTLAGFDRDDIQGTIAPFGSGCASVIQYPLAEALHEKPRAVLGMFDVSARPYVKPNELTFALPMTRFTEIIHYMDETFLTTHAWEKVRDRISRSTGQESAG</sequence>
<keyword evidence="2" id="KW-1185">Reference proteome</keyword>
<dbReference type="Proteomes" id="UP000053091">
    <property type="component" value="Unassembled WGS sequence"/>
</dbReference>
<dbReference type="EMBL" id="DF968182">
    <property type="protein sequence ID" value="GAP42131.1"/>
    <property type="molecule type" value="Genomic_DNA"/>
</dbReference>
<dbReference type="STRING" id="1678841.TBC1_11260"/>
<organism evidence="1">
    <name type="scientific">Lentimicrobium saccharophilum</name>
    <dbReference type="NCBI Taxonomy" id="1678841"/>
    <lineage>
        <taxon>Bacteria</taxon>
        <taxon>Pseudomonadati</taxon>
        <taxon>Bacteroidota</taxon>
        <taxon>Bacteroidia</taxon>
        <taxon>Bacteroidales</taxon>
        <taxon>Lentimicrobiaceae</taxon>
        <taxon>Lentimicrobium</taxon>
    </lineage>
</organism>
<protein>
    <submittedName>
        <fullName evidence="1">Uncharacterized conserved protein, DUF169 family</fullName>
    </submittedName>
</protein>
<dbReference type="OrthoDB" id="9779322at2"/>
<evidence type="ECO:0000313" key="1">
    <source>
        <dbReference type="EMBL" id="GAP42131.1"/>
    </source>
</evidence>